<name>A0A0L8AN15_9BACT</name>
<organism evidence="9 10">
    <name type="scientific">Roseivirga seohaensis subsp. aquiponti</name>
    <dbReference type="NCBI Taxonomy" id="1566026"/>
    <lineage>
        <taxon>Bacteria</taxon>
        <taxon>Pseudomonadati</taxon>
        <taxon>Bacteroidota</taxon>
        <taxon>Cytophagia</taxon>
        <taxon>Cytophagales</taxon>
        <taxon>Roseivirgaceae</taxon>
        <taxon>Roseivirga</taxon>
    </lineage>
</organism>
<feature type="transmembrane region" description="Helical" evidence="6">
    <location>
        <begin position="714"/>
        <end position="736"/>
    </location>
</feature>
<evidence type="ECO:0000259" key="7">
    <source>
        <dbReference type="Pfam" id="PF02687"/>
    </source>
</evidence>
<reference evidence="10" key="1">
    <citation type="submission" date="2014-11" db="EMBL/GenBank/DDBJ databases">
        <title>Genome sequencing of Roseivirga sp. D-25.</title>
        <authorList>
            <person name="Selvaratnam C."/>
            <person name="Thevarajoo S."/>
            <person name="Goh K.M."/>
            <person name="Eee R."/>
            <person name="Chan K.-G."/>
            <person name="Chong C.S."/>
        </authorList>
    </citation>
    <scope>NUCLEOTIDE SEQUENCE [LARGE SCALE GENOMIC DNA]</scope>
    <source>
        <strain evidence="10">D-25</strain>
    </source>
</reference>
<dbReference type="AlphaFoldDB" id="A0A0L8AN15"/>
<dbReference type="PROSITE" id="PS51257">
    <property type="entry name" value="PROKAR_LIPOPROTEIN"/>
    <property type="match status" value="1"/>
</dbReference>
<dbReference type="InterPro" id="IPR003838">
    <property type="entry name" value="ABC3_permease_C"/>
</dbReference>
<evidence type="ECO:0000256" key="2">
    <source>
        <dbReference type="ARBA" id="ARBA00022475"/>
    </source>
</evidence>
<keyword evidence="10" id="KW-1185">Reference proteome</keyword>
<evidence type="ECO:0000256" key="5">
    <source>
        <dbReference type="ARBA" id="ARBA00023136"/>
    </source>
</evidence>
<evidence type="ECO:0000256" key="1">
    <source>
        <dbReference type="ARBA" id="ARBA00004651"/>
    </source>
</evidence>
<protein>
    <recommendedName>
        <fullName evidence="11">ABC transporter permease</fullName>
    </recommendedName>
</protein>
<dbReference type="PANTHER" id="PTHR30572">
    <property type="entry name" value="MEMBRANE COMPONENT OF TRANSPORTER-RELATED"/>
    <property type="match status" value="1"/>
</dbReference>
<evidence type="ECO:0000256" key="6">
    <source>
        <dbReference type="SAM" id="Phobius"/>
    </source>
</evidence>
<feature type="transmembrane region" description="Helical" evidence="6">
    <location>
        <begin position="756"/>
        <end position="776"/>
    </location>
</feature>
<keyword evidence="2" id="KW-1003">Cell membrane</keyword>
<dbReference type="RefSeq" id="WP_053222576.1">
    <property type="nucleotide sequence ID" value="NZ_JSVA01000006.1"/>
</dbReference>
<feature type="transmembrane region" description="Helical" evidence="6">
    <location>
        <begin position="424"/>
        <end position="444"/>
    </location>
</feature>
<comment type="subcellular location">
    <subcellularLocation>
        <location evidence="1">Cell membrane</location>
        <topology evidence="1">Multi-pass membrane protein</topology>
    </subcellularLocation>
</comment>
<evidence type="ECO:0000256" key="4">
    <source>
        <dbReference type="ARBA" id="ARBA00022989"/>
    </source>
</evidence>
<evidence type="ECO:0008006" key="11">
    <source>
        <dbReference type="Google" id="ProtNLM"/>
    </source>
</evidence>
<keyword evidence="4 6" id="KW-1133">Transmembrane helix</keyword>
<comment type="caution">
    <text evidence="9">The sequence shown here is derived from an EMBL/GenBank/DDBJ whole genome shotgun (WGS) entry which is preliminary data.</text>
</comment>
<accession>A0A0L8AN15</accession>
<dbReference type="Proteomes" id="UP000036908">
    <property type="component" value="Unassembled WGS sequence"/>
</dbReference>
<feature type="transmembrane region" description="Helical" evidence="6">
    <location>
        <begin position="673"/>
        <end position="694"/>
    </location>
</feature>
<evidence type="ECO:0000313" key="9">
    <source>
        <dbReference type="EMBL" id="KOF03631.1"/>
    </source>
</evidence>
<keyword evidence="3 6" id="KW-0812">Transmembrane</keyword>
<feature type="domain" description="ABC3 transporter permease C-terminal" evidence="7">
    <location>
        <begin position="287"/>
        <end position="404"/>
    </location>
</feature>
<proteinExistence type="predicted"/>
<keyword evidence="5 6" id="KW-0472">Membrane</keyword>
<dbReference type="PANTHER" id="PTHR30572:SF18">
    <property type="entry name" value="ABC-TYPE MACROLIDE FAMILY EXPORT SYSTEM PERMEASE COMPONENT 2"/>
    <property type="match status" value="1"/>
</dbReference>
<dbReference type="PATRIC" id="fig|1566026.4.peg.2791"/>
<dbReference type="InterPro" id="IPR025857">
    <property type="entry name" value="MacB_PCD"/>
</dbReference>
<sequence>MIKNYFKLAIRNLWKNKLVTGTNLIGLTLGISCSLLLLLYVQYEYRMDDFIPEKENTYFLYGTQTGVNARKVGLSIENDYKDLSSNYAGIKETAIIRNNSSDFYPENNSTNKLNIDYWYASSNFFEFFGFPLIEGNAAQVLSDPSSIVITESTAIALFGTSHAIGKTVTMAGVSSDKALVVRGIAADVKNSHIKFKAIIPWEMTFPDGSQPTKGLAYSLYTYVKTASGASIDEIRTLKNQKLAQEPDFDGDFSYEFLPVTDMYLRSGDIQFMSFSSGSASAIQTLLFIAIIILLVACINYINLQTAKGARRSMEVGVRKVMGAHRGQLIRQFLGEAVLITIISAVFSILLIDVGLSSFNQLTGKEFTTATLMNEGLLPVLLGVVLFTSLFSGLYPALVLSSFQPSQALKASARESLKGGRARKTLMFVQFVISIFLIAVTVIAFKQNQFLHQKDLGFNKDQVITFSVSTKNLSRNYRSFKSEIDAYPSVVASSISTDVLGNGYTNNSGPMMSKTNPDLSAVTTIFGVDFDFLKTYDLELVNGRDFDIQSSLDSTALIVNEAFIAQLGLDNPMEDEVTLYNPNNRGMKIIGVVKDFHFQKLHQKISPVAFRIANRNLWNLSVNIKAENIPETLAFIESKWAEFEPDQPFTYSFVNDEFARFYASETRLLKAISFFSIVSIVLTALGLFGMVTFVIERKLKEIGIRKVLGASGTNINFIILKEFLVVLAIAACISIPLALGAGKEWLSNFAYTTNIGIMPFVVALVISLVIVLITVGLQAIKAAKANPINALKSE</sequence>
<feature type="domain" description="MacB-like periplasmic core" evidence="8">
    <location>
        <begin position="20"/>
        <end position="235"/>
    </location>
</feature>
<evidence type="ECO:0000259" key="8">
    <source>
        <dbReference type="Pfam" id="PF12704"/>
    </source>
</evidence>
<feature type="transmembrane region" description="Helical" evidence="6">
    <location>
        <begin position="281"/>
        <end position="303"/>
    </location>
</feature>
<evidence type="ECO:0000313" key="10">
    <source>
        <dbReference type="Proteomes" id="UP000036908"/>
    </source>
</evidence>
<dbReference type="EMBL" id="JSVA01000006">
    <property type="protein sequence ID" value="KOF03631.1"/>
    <property type="molecule type" value="Genomic_DNA"/>
</dbReference>
<evidence type="ECO:0000256" key="3">
    <source>
        <dbReference type="ARBA" id="ARBA00022692"/>
    </source>
</evidence>
<dbReference type="Pfam" id="PF02687">
    <property type="entry name" value="FtsX"/>
    <property type="match status" value="2"/>
</dbReference>
<feature type="transmembrane region" description="Helical" evidence="6">
    <location>
        <begin position="21"/>
        <end position="41"/>
    </location>
</feature>
<feature type="transmembrane region" description="Helical" evidence="6">
    <location>
        <begin position="375"/>
        <end position="403"/>
    </location>
</feature>
<dbReference type="InterPro" id="IPR050250">
    <property type="entry name" value="Macrolide_Exporter_MacB"/>
</dbReference>
<dbReference type="GO" id="GO:0022857">
    <property type="term" value="F:transmembrane transporter activity"/>
    <property type="evidence" value="ECO:0007669"/>
    <property type="project" value="TreeGrafter"/>
</dbReference>
<gene>
    <name evidence="9" type="ORF">OB69_04845</name>
</gene>
<dbReference type="GO" id="GO:0005886">
    <property type="term" value="C:plasma membrane"/>
    <property type="evidence" value="ECO:0007669"/>
    <property type="project" value="UniProtKB-SubCell"/>
</dbReference>
<feature type="transmembrane region" description="Helical" evidence="6">
    <location>
        <begin position="332"/>
        <end position="355"/>
    </location>
</feature>
<feature type="domain" description="ABC3 transporter permease C-terminal" evidence="7">
    <location>
        <begin position="673"/>
        <end position="786"/>
    </location>
</feature>
<dbReference type="OrthoDB" id="973976at2"/>
<dbReference type="Pfam" id="PF12704">
    <property type="entry name" value="MacB_PCD"/>
    <property type="match status" value="1"/>
</dbReference>